<dbReference type="SUPFAM" id="SSF55856">
    <property type="entry name" value="Cytochrome b5-like heme/steroid binding domain"/>
    <property type="match status" value="1"/>
</dbReference>
<organism evidence="2 3">
    <name type="scientific">Sporisorium scitamineum</name>
    <dbReference type="NCBI Taxonomy" id="49012"/>
    <lineage>
        <taxon>Eukaryota</taxon>
        <taxon>Fungi</taxon>
        <taxon>Dikarya</taxon>
        <taxon>Basidiomycota</taxon>
        <taxon>Ustilaginomycotina</taxon>
        <taxon>Ustilaginomycetes</taxon>
        <taxon>Ustilaginales</taxon>
        <taxon>Ustilaginaceae</taxon>
        <taxon>Sporisorium</taxon>
    </lineage>
</organism>
<sequence length="75" mass="8530">MSEVESKKITMEQLKEHGSHDDLWLLIDGKVYDVSKFLDEVGFVSFSALGRTRASVAPAHQHRARQNHLSHCLQI</sequence>
<dbReference type="InterPro" id="IPR036400">
    <property type="entry name" value="Cyt_B5-like_heme/steroid_sf"/>
</dbReference>
<dbReference type="Gene3D" id="3.10.120.10">
    <property type="entry name" value="Cytochrome b5-like heme/steroid binding domain"/>
    <property type="match status" value="1"/>
</dbReference>
<dbReference type="Pfam" id="PF00173">
    <property type="entry name" value="Cyt-b5"/>
    <property type="match status" value="1"/>
</dbReference>
<feature type="domain" description="Cytochrome b5 heme-binding" evidence="1">
    <location>
        <begin position="6"/>
        <end position="40"/>
    </location>
</feature>
<evidence type="ECO:0000259" key="1">
    <source>
        <dbReference type="PROSITE" id="PS50255"/>
    </source>
</evidence>
<evidence type="ECO:0000313" key="3">
    <source>
        <dbReference type="Proteomes" id="UP000242770"/>
    </source>
</evidence>
<dbReference type="EMBL" id="CCFA01001339">
    <property type="protein sequence ID" value="CDR99607.1"/>
    <property type="molecule type" value="Genomic_DNA"/>
</dbReference>
<dbReference type="PROSITE" id="PS50255">
    <property type="entry name" value="CYTOCHROME_B5_2"/>
    <property type="match status" value="1"/>
</dbReference>
<name>A0A0F7RYB7_9BASI</name>
<accession>A0A0F7RYB7</accession>
<dbReference type="Proteomes" id="UP000242770">
    <property type="component" value="Unassembled WGS sequence"/>
</dbReference>
<dbReference type="InterPro" id="IPR001199">
    <property type="entry name" value="Cyt_B5-like_heme/steroid-bd"/>
</dbReference>
<reference evidence="3" key="1">
    <citation type="submission" date="2014-06" db="EMBL/GenBank/DDBJ databases">
        <authorList>
            <person name="Berkman P.J."/>
        </authorList>
    </citation>
    <scope>NUCLEOTIDE SEQUENCE [LARGE SCALE GENOMIC DNA]</scope>
</reference>
<dbReference type="AlphaFoldDB" id="A0A0F7RYB7"/>
<gene>
    <name evidence="2" type="primary">SSCI25320.1</name>
</gene>
<proteinExistence type="predicted"/>
<protein>
    <recommendedName>
        <fullName evidence="1">Cytochrome b5 heme-binding domain-containing protein</fullName>
    </recommendedName>
</protein>
<keyword evidence="3" id="KW-1185">Reference proteome</keyword>
<evidence type="ECO:0000313" key="2">
    <source>
        <dbReference type="EMBL" id="CDR99607.1"/>
    </source>
</evidence>